<evidence type="ECO:0000313" key="2">
    <source>
        <dbReference type="Proteomes" id="UP000008144"/>
    </source>
</evidence>
<dbReference type="InParanoid" id="H2XW80"/>
<dbReference type="AlphaFoldDB" id="H2XW80"/>
<protein>
    <submittedName>
        <fullName evidence="1">Uncharacterized protein</fullName>
    </submittedName>
</protein>
<dbReference type="Proteomes" id="UP000008144">
    <property type="component" value="Chromosome 5"/>
</dbReference>
<accession>H2XW80</accession>
<reference evidence="1" key="4">
    <citation type="submission" date="2025-09" db="UniProtKB">
        <authorList>
            <consortium name="Ensembl"/>
        </authorList>
    </citation>
    <scope>IDENTIFICATION</scope>
</reference>
<keyword evidence="2" id="KW-1185">Reference proteome</keyword>
<name>H2XW80_CIOIN</name>
<proteinExistence type="predicted"/>
<evidence type="ECO:0000313" key="1">
    <source>
        <dbReference type="Ensembl" id="ENSCINP00000033914.1"/>
    </source>
</evidence>
<reference evidence="2" key="1">
    <citation type="journal article" date="2002" name="Science">
        <title>The draft genome of Ciona intestinalis: insights into chordate and vertebrate origins.</title>
        <authorList>
            <person name="Dehal P."/>
            <person name="Satou Y."/>
            <person name="Campbell R.K."/>
            <person name="Chapman J."/>
            <person name="Degnan B."/>
            <person name="De Tomaso A."/>
            <person name="Davidson B."/>
            <person name="Di Gregorio A."/>
            <person name="Gelpke M."/>
            <person name="Goodstein D.M."/>
            <person name="Harafuji N."/>
            <person name="Hastings K.E."/>
            <person name="Ho I."/>
            <person name="Hotta K."/>
            <person name="Huang W."/>
            <person name="Kawashima T."/>
            <person name="Lemaire P."/>
            <person name="Martinez D."/>
            <person name="Meinertzhagen I.A."/>
            <person name="Necula S."/>
            <person name="Nonaka M."/>
            <person name="Putnam N."/>
            <person name="Rash S."/>
            <person name="Saiga H."/>
            <person name="Satake M."/>
            <person name="Terry A."/>
            <person name="Yamada L."/>
            <person name="Wang H.G."/>
            <person name="Awazu S."/>
            <person name="Azumi K."/>
            <person name="Boore J."/>
            <person name="Branno M."/>
            <person name="Chin-Bow S."/>
            <person name="DeSantis R."/>
            <person name="Doyle S."/>
            <person name="Francino P."/>
            <person name="Keys D.N."/>
            <person name="Haga S."/>
            <person name="Hayashi H."/>
            <person name="Hino K."/>
            <person name="Imai K.S."/>
            <person name="Inaba K."/>
            <person name="Kano S."/>
            <person name="Kobayashi K."/>
            <person name="Kobayashi M."/>
            <person name="Lee B.I."/>
            <person name="Makabe K.W."/>
            <person name="Manohar C."/>
            <person name="Matassi G."/>
            <person name="Medina M."/>
            <person name="Mochizuki Y."/>
            <person name="Mount S."/>
            <person name="Morishita T."/>
            <person name="Miura S."/>
            <person name="Nakayama A."/>
            <person name="Nishizaka S."/>
            <person name="Nomoto H."/>
            <person name="Ohta F."/>
            <person name="Oishi K."/>
            <person name="Rigoutsos I."/>
            <person name="Sano M."/>
            <person name="Sasaki A."/>
            <person name="Sasakura Y."/>
            <person name="Shoguchi E."/>
            <person name="Shin-i T."/>
            <person name="Spagnuolo A."/>
            <person name="Stainier D."/>
            <person name="Suzuki M.M."/>
            <person name="Tassy O."/>
            <person name="Takatori N."/>
            <person name="Tokuoka M."/>
            <person name="Yagi K."/>
            <person name="Yoshizaki F."/>
            <person name="Wada S."/>
            <person name="Zhang C."/>
            <person name="Hyatt P.D."/>
            <person name="Larimer F."/>
            <person name="Detter C."/>
            <person name="Doggett N."/>
            <person name="Glavina T."/>
            <person name="Hawkins T."/>
            <person name="Richardson P."/>
            <person name="Lucas S."/>
            <person name="Kohara Y."/>
            <person name="Levine M."/>
            <person name="Satoh N."/>
            <person name="Rokhsar D.S."/>
        </authorList>
    </citation>
    <scope>NUCLEOTIDE SEQUENCE [LARGE SCALE GENOMIC DNA]</scope>
</reference>
<organism evidence="1 2">
    <name type="scientific">Ciona intestinalis</name>
    <name type="common">Transparent sea squirt</name>
    <name type="synonym">Ascidia intestinalis</name>
    <dbReference type="NCBI Taxonomy" id="7719"/>
    <lineage>
        <taxon>Eukaryota</taxon>
        <taxon>Metazoa</taxon>
        <taxon>Chordata</taxon>
        <taxon>Tunicata</taxon>
        <taxon>Ascidiacea</taxon>
        <taxon>Phlebobranchia</taxon>
        <taxon>Cionidae</taxon>
        <taxon>Ciona</taxon>
    </lineage>
</organism>
<reference evidence="1" key="2">
    <citation type="journal article" date="2008" name="Genome Biol.">
        <title>Improved genome assembly and evidence-based global gene model set for the chordate Ciona intestinalis: new insight into intron and operon populations.</title>
        <authorList>
            <person name="Satou Y."/>
            <person name="Mineta K."/>
            <person name="Ogasawara M."/>
            <person name="Sasakura Y."/>
            <person name="Shoguchi E."/>
            <person name="Ueno K."/>
            <person name="Yamada L."/>
            <person name="Matsumoto J."/>
            <person name="Wasserscheid J."/>
            <person name="Dewar K."/>
            <person name="Wiley G.B."/>
            <person name="Macmil S.L."/>
            <person name="Roe B.A."/>
            <person name="Zeller R.W."/>
            <person name="Hastings K.E."/>
            <person name="Lemaire P."/>
            <person name="Lindquist E."/>
            <person name="Endo T."/>
            <person name="Hotta K."/>
            <person name="Inaba K."/>
        </authorList>
    </citation>
    <scope>NUCLEOTIDE SEQUENCE [LARGE SCALE GENOMIC DNA]</scope>
    <source>
        <strain evidence="1">wild type</strain>
    </source>
</reference>
<dbReference type="EMBL" id="EAAA01002131">
    <property type="status" value="NOT_ANNOTATED_CDS"/>
    <property type="molecule type" value="Genomic_DNA"/>
</dbReference>
<reference evidence="1" key="3">
    <citation type="submission" date="2025-08" db="UniProtKB">
        <authorList>
            <consortium name="Ensembl"/>
        </authorList>
    </citation>
    <scope>IDENTIFICATION</scope>
</reference>
<dbReference type="HOGENOM" id="CLU_3055540_0_0_1"/>
<sequence length="54" mass="6507">MQTPCVLHYVNNVHKLELKSLLRACVGYHRSSMLCPVEWSIHYYTQNHWKHLKL</sequence>
<dbReference type="Ensembl" id="ENSCINT00000034712.1">
    <property type="protein sequence ID" value="ENSCINP00000033914.1"/>
    <property type="gene ID" value="ENSCING00000018009.1"/>
</dbReference>